<dbReference type="Proteomes" id="UP000234681">
    <property type="component" value="Chromosome X"/>
</dbReference>
<reference evidence="2 3" key="1">
    <citation type="submission" date="2005-09" db="EMBL/GenBank/DDBJ databases">
        <authorList>
            <person name="Mural R.J."/>
            <person name="Li P.W."/>
            <person name="Adams M.D."/>
            <person name="Amanatides P.G."/>
            <person name="Baden-Tillson H."/>
            <person name="Barnstead M."/>
            <person name="Chin S.H."/>
            <person name="Dew I."/>
            <person name="Evans C.A."/>
            <person name="Ferriera S."/>
            <person name="Flanigan M."/>
            <person name="Fosler C."/>
            <person name="Glodek A."/>
            <person name="Gu Z."/>
            <person name="Holt R.A."/>
            <person name="Jennings D."/>
            <person name="Kraft C.L."/>
            <person name="Lu F."/>
            <person name="Nguyen T."/>
            <person name="Nusskern D.R."/>
            <person name="Pfannkoch C.M."/>
            <person name="Sitter C."/>
            <person name="Sutton G.G."/>
            <person name="Venter J.C."/>
            <person name="Wang Z."/>
            <person name="Woodage T."/>
            <person name="Zheng X.H."/>
            <person name="Zhong F."/>
        </authorList>
    </citation>
    <scope>NUCLEOTIDE SEQUENCE [LARGE SCALE GENOMIC DNA]</scope>
    <source>
        <strain>BN</strain>
        <strain evidence="3">Sprague-Dawley</strain>
    </source>
</reference>
<name>A6K2M0_RAT</name>
<dbReference type="EMBL" id="CH474014">
    <property type="protein sequence ID" value="EDL90510.1"/>
    <property type="molecule type" value="Genomic_DNA"/>
</dbReference>
<protein>
    <submittedName>
        <fullName evidence="2">RCG49665</fullName>
    </submittedName>
</protein>
<sequence>MKPPQSPRRTGEGKREVSCLS</sequence>
<evidence type="ECO:0000313" key="2">
    <source>
        <dbReference type="EMBL" id="EDL90510.1"/>
    </source>
</evidence>
<evidence type="ECO:0000256" key="1">
    <source>
        <dbReference type="SAM" id="MobiDB-lite"/>
    </source>
</evidence>
<proteinExistence type="predicted"/>
<evidence type="ECO:0000313" key="3">
    <source>
        <dbReference type="Proteomes" id="UP000234681"/>
    </source>
</evidence>
<feature type="compositionally biased region" description="Basic and acidic residues" evidence="1">
    <location>
        <begin position="9"/>
        <end position="21"/>
    </location>
</feature>
<feature type="region of interest" description="Disordered" evidence="1">
    <location>
        <begin position="1"/>
        <end position="21"/>
    </location>
</feature>
<organism evidence="2 3">
    <name type="scientific">Rattus norvegicus</name>
    <name type="common">Rat</name>
    <dbReference type="NCBI Taxonomy" id="10116"/>
    <lineage>
        <taxon>Eukaryota</taxon>
        <taxon>Metazoa</taxon>
        <taxon>Chordata</taxon>
        <taxon>Craniata</taxon>
        <taxon>Vertebrata</taxon>
        <taxon>Euteleostomi</taxon>
        <taxon>Mammalia</taxon>
        <taxon>Eutheria</taxon>
        <taxon>Euarchontoglires</taxon>
        <taxon>Glires</taxon>
        <taxon>Rodentia</taxon>
        <taxon>Myomorpha</taxon>
        <taxon>Muroidea</taxon>
        <taxon>Muridae</taxon>
        <taxon>Murinae</taxon>
        <taxon>Rattus</taxon>
    </lineage>
</organism>
<gene>
    <name evidence="2" type="ORF">rCG_49665</name>
</gene>
<dbReference type="AlphaFoldDB" id="A6K2M0"/>
<accession>A6K2M0</accession>